<reference evidence="3 4" key="1">
    <citation type="submission" date="2021-06" db="EMBL/GenBank/DDBJ databases">
        <authorList>
            <person name="Palmer J.M."/>
        </authorList>
    </citation>
    <scope>NUCLEOTIDE SEQUENCE [LARGE SCALE GENOMIC DNA]</scope>
    <source>
        <strain evidence="3 4">GA_2019</strain>
        <tissue evidence="3">Muscle</tissue>
    </source>
</reference>
<gene>
    <name evidence="3" type="ORF">GOODEAATRI_008635</name>
</gene>
<dbReference type="EMBL" id="JAHRIO010000464">
    <property type="protein sequence ID" value="MEQ2158084.1"/>
    <property type="molecule type" value="Genomic_DNA"/>
</dbReference>
<keyword evidence="2" id="KW-0067">ATP-binding</keyword>
<proteinExistence type="predicted"/>
<dbReference type="InterPro" id="IPR036961">
    <property type="entry name" value="Kinesin_motor_dom_sf"/>
</dbReference>
<protein>
    <submittedName>
        <fullName evidence="3">Uncharacterized protein</fullName>
    </submittedName>
</protein>
<accession>A0ABV0MH61</accession>
<comment type="caution">
    <text evidence="3">The sequence shown here is derived from an EMBL/GenBank/DDBJ whole genome shotgun (WGS) entry which is preliminary data.</text>
</comment>
<evidence type="ECO:0000313" key="3">
    <source>
        <dbReference type="EMBL" id="MEQ2158084.1"/>
    </source>
</evidence>
<sequence>MLSLIPQAYQVHPNPQAPTLPLHCRMKNYVVSLTELQGEDHRYAVIPPYGPRSGHWARNASGGGRILVSVNPYKLLNVYGTDMVHQYEGHGLSDNPP</sequence>
<evidence type="ECO:0000313" key="4">
    <source>
        <dbReference type="Proteomes" id="UP001476798"/>
    </source>
</evidence>
<evidence type="ECO:0000256" key="2">
    <source>
        <dbReference type="ARBA" id="ARBA00022840"/>
    </source>
</evidence>
<keyword evidence="1" id="KW-0547">Nucleotide-binding</keyword>
<name>A0ABV0MH61_9TELE</name>
<evidence type="ECO:0000256" key="1">
    <source>
        <dbReference type="ARBA" id="ARBA00022741"/>
    </source>
</evidence>
<organism evidence="3 4">
    <name type="scientific">Goodea atripinnis</name>
    <dbReference type="NCBI Taxonomy" id="208336"/>
    <lineage>
        <taxon>Eukaryota</taxon>
        <taxon>Metazoa</taxon>
        <taxon>Chordata</taxon>
        <taxon>Craniata</taxon>
        <taxon>Vertebrata</taxon>
        <taxon>Euteleostomi</taxon>
        <taxon>Actinopterygii</taxon>
        <taxon>Neopterygii</taxon>
        <taxon>Teleostei</taxon>
        <taxon>Neoteleostei</taxon>
        <taxon>Acanthomorphata</taxon>
        <taxon>Ovalentaria</taxon>
        <taxon>Atherinomorphae</taxon>
        <taxon>Cyprinodontiformes</taxon>
        <taxon>Goodeidae</taxon>
        <taxon>Goodea</taxon>
    </lineage>
</organism>
<dbReference type="Proteomes" id="UP001476798">
    <property type="component" value="Unassembled WGS sequence"/>
</dbReference>
<dbReference type="Gene3D" id="3.40.850.10">
    <property type="entry name" value="Kinesin motor domain"/>
    <property type="match status" value="1"/>
</dbReference>
<keyword evidence="4" id="KW-1185">Reference proteome</keyword>